<dbReference type="CDD" id="cd06127">
    <property type="entry name" value="DEDDh"/>
    <property type="match status" value="1"/>
</dbReference>
<dbReference type="Gene3D" id="3.30.420.10">
    <property type="entry name" value="Ribonuclease H-like superfamily/Ribonuclease H"/>
    <property type="match status" value="1"/>
</dbReference>
<dbReference type="PANTHER" id="PTHR30231:SF4">
    <property type="entry name" value="PROTEIN NEN2"/>
    <property type="match status" value="1"/>
</dbReference>
<name>A0AAT9HZV5_9ACTN</name>
<keyword evidence="1" id="KW-0540">Nuclease</keyword>
<dbReference type="SUPFAM" id="SSF53098">
    <property type="entry name" value="Ribonuclease H-like"/>
    <property type="match status" value="1"/>
</dbReference>
<evidence type="ECO:0000313" key="5">
    <source>
        <dbReference type="EMBL" id="BFO23096.1"/>
    </source>
</evidence>
<evidence type="ECO:0000259" key="4">
    <source>
        <dbReference type="SMART" id="SM00479"/>
    </source>
</evidence>
<organism evidence="5">
    <name type="scientific">Streptomyces haneummycinicus</name>
    <dbReference type="NCBI Taxonomy" id="3074435"/>
    <lineage>
        <taxon>Bacteria</taxon>
        <taxon>Bacillati</taxon>
        <taxon>Actinomycetota</taxon>
        <taxon>Actinomycetes</taxon>
        <taxon>Kitasatosporales</taxon>
        <taxon>Streptomycetaceae</taxon>
        <taxon>Streptomyces</taxon>
    </lineage>
</organism>
<dbReference type="InterPro" id="IPR013520">
    <property type="entry name" value="Ribonucl_H"/>
</dbReference>
<keyword evidence="3" id="KW-0269">Exonuclease</keyword>
<feature type="domain" description="Exonuclease" evidence="4">
    <location>
        <begin position="45"/>
        <end position="179"/>
    </location>
</feature>
<dbReference type="GO" id="GO:0003676">
    <property type="term" value="F:nucleic acid binding"/>
    <property type="evidence" value="ECO:0007669"/>
    <property type="project" value="InterPro"/>
</dbReference>
<gene>
    <name evidence="5" type="ORF">SHKM778_94840</name>
</gene>
<dbReference type="PANTHER" id="PTHR30231">
    <property type="entry name" value="DNA POLYMERASE III SUBUNIT EPSILON"/>
    <property type="match status" value="1"/>
</dbReference>
<dbReference type="AlphaFoldDB" id="A0AAT9HZV5"/>
<dbReference type="EMBL" id="AP035769">
    <property type="protein sequence ID" value="BFO23096.1"/>
    <property type="molecule type" value="Genomic_DNA"/>
</dbReference>
<keyword evidence="5" id="KW-0614">Plasmid</keyword>
<dbReference type="Pfam" id="PF00929">
    <property type="entry name" value="RNase_T"/>
    <property type="match status" value="1"/>
</dbReference>
<dbReference type="InterPro" id="IPR036397">
    <property type="entry name" value="RNaseH_sf"/>
</dbReference>
<dbReference type="GO" id="GO:0008408">
    <property type="term" value="F:3'-5' exonuclease activity"/>
    <property type="evidence" value="ECO:0007669"/>
    <property type="project" value="TreeGrafter"/>
</dbReference>
<protein>
    <recommendedName>
        <fullName evidence="4">Exonuclease domain-containing protein</fullName>
    </recommendedName>
</protein>
<dbReference type="InterPro" id="IPR012337">
    <property type="entry name" value="RNaseH-like_sf"/>
</dbReference>
<keyword evidence="2" id="KW-0378">Hydrolase</keyword>
<dbReference type="SMART" id="SM00479">
    <property type="entry name" value="EXOIII"/>
    <property type="match status" value="1"/>
</dbReference>
<sequence length="247" mass="26758">MAARRSGERHGALDDAVRALRRPRSWPRERAQVADWARRLLADDSLAAVDIETTGLNGAWAVQIAATDKSGTVLFDSYVNPQAGIEPGAIAVHKITPERVADAPTFGELLPALGEALHGRTCVAYNLPFDKGCLERELERHSSAQVAARWLGECRWHDAMEPYAVWKGLWSVKRGATARRSSEGRTPPWRTAASSWRGCGKWQKAVGSSCPKGFVAELAGGASATVAGWAWVRPGLPNPGPGRNPYE</sequence>
<evidence type="ECO:0000256" key="2">
    <source>
        <dbReference type="ARBA" id="ARBA00022801"/>
    </source>
</evidence>
<accession>A0AAT9HZV5</accession>
<proteinExistence type="predicted"/>
<reference evidence="5" key="1">
    <citation type="submission" date="2024-06" db="EMBL/GenBank/DDBJ databases">
        <authorList>
            <consortium name="consrtm"/>
            <person name="Uemura M."/>
            <person name="Terahara T."/>
        </authorList>
    </citation>
    <scope>NUCLEOTIDE SEQUENCE</scope>
    <source>
        <strain evidence="5">KM77-8</strain>
        <plasmid evidence="5">pKM77-8_1</plasmid>
    </source>
</reference>
<evidence type="ECO:0000256" key="1">
    <source>
        <dbReference type="ARBA" id="ARBA00022722"/>
    </source>
</evidence>
<geneLocation type="plasmid" evidence="5">
    <name>pKM77-8_1</name>
</geneLocation>
<reference evidence="5" key="2">
    <citation type="submission" date="2024-07" db="EMBL/GenBank/DDBJ databases">
        <title>Streptomyces haneummycinica sp. nov., a new antibiotic-producing actinobacterium isolated from marine sediment.</title>
        <authorList>
            <person name="Uemura M."/>
            <person name="Hamada M."/>
            <person name="Hirano S."/>
            <person name="Kobayashi K."/>
            <person name="Ohshiro T."/>
            <person name="Kobayashi T."/>
            <person name="Terahara T."/>
        </authorList>
    </citation>
    <scope>NUCLEOTIDE SEQUENCE</scope>
    <source>
        <strain evidence="5">KM77-8</strain>
        <plasmid evidence="5">pKM77-8_1</plasmid>
    </source>
</reference>
<evidence type="ECO:0000256" key="3">
    <source>
        <dbReference type="ARBA" id="ARBA00022839"/>
    </source>
</evidence>